<proteinExistence type="predicted"/>
<reference evidence="1 2" key="1">
    <citation type="submission" date="2021-07" db="EMBL/GenBank/DDBJ databases">
        <title>The Aristolochia fimbriata genome: insights into angiosperm evolution, floral development and chemical biosynthesis.</title>
        <authorList>
            <person name="Jiao Y."/>
        </authorList>
    </citation>
    <scope>NUCLEOTIDE SEQUENCE [LARGE SCALE GENOMIC DNA]</scope>
    <source>
        <strain evidence="1">IBCAS-2021</strain>
        <tissue evidence="1">Leaf</tissue>
    </source>
</reference>
<evidence type="ECO:0000313" key="2">
    <source>
        <dbReference type="Proteomes" id="UP000825729"/>
    </source>
</evidence>
<evidence type="ECO:0000313" key="1">
    <source>
        <dbReference type="EMBL" id="KAG9438319.1"/>
    </source>
</evidence>
<accession>A0AAV7DP36</accession>
<sequence>MPVNRSRWAPPCGDGADTFCGGTACLRIHGISHRREQIAPGQANTGALCGLAKPTRLRDRWRRARQASWRAHGAITAIALKRRRAGVRSPDPLAVGPPRGDKERVRGTGAGGVSLGLLALRAQKACRPLRRLGNLLPRARSVQWHPSRVSSARPLPRFHWAMAFGSLAAGKGPKWPARDLPNSGFGFELSLPRDRSVPPLDLDLLLQPERLCCFAMRAGHGVWLPARAVVQNWTCAVVLPDRMSASSRRLPFTATDLQTLVGYLAFPGALSGVRVLLLLRLSLAPEHCSDAAVFMSVHVNHGSPMDLVGFASESVCFLLDRRCWPGAERASHGGVLASAVSQRMLPG</sequence>
<gene>
    <name evidence="1" type="ORF">H6P81_021726</name>
</gene>
<name>A0AAV7DP36_ARIFI</name>
<comment type="caution">
    <text evidence="1">The sequence shown here is derived from an EMBL/GenBank/DDBJ whole genome shotgun (WGS) entry which is preliminary data.</text>
</comment>
<dbReference type="EMBL" id="JAINDJ010000165">
    <property type="protein sequence ID" value="KAG9438319.1"/>
    <property type="molecule type" value="Genomic_DNA"/>
</dbReference>
<dbReference type="AlphaFoldDB" id="A0AAV7DP36"/>
<organism evidence="1 2">
    <name type="scientific">Aristolochia fimbriata</name>
    <name type="common">White veined hardy Dutchman's pipe vine</name>
    <dbReference type="NCBI Taxonomy" id="158543"/>
    <lineage>
        <taxon>Eukaryota</taxon>
        <taxon>Viridiplantae</taxon>
        <taxon>Streptophyta</taxon>
        <taxon>Embryophyta</taxon>
        <taxon>Tracheophyta</taxon>
        <taxon>Spermatophyta</taxon>
        <taxon>Magnoliopsida</taxon>
        <taxon>Magnoliidae</taxon>
        <taxon>Piperales</taxon>
        <taxon>Aristolochiaceae</taxon>
        <taxon>Aristolochia</taxon>
    </lineage>
</organism>
<protein>
    <submittedName>
        <fullName evidence="1">Uncharacterized protein</fullName>
    </submittedName>
</protein>
<dbReference type="Proteomes" id="UP000825729">
    <property type="component" value="Unassembled WGS sequence"/>
</dbReference>
<keyword evidence="2" id="KW-1185">Reference proteome</keyword>